<proteinExistence type="predicted"/>
<keyword evidence="1" id="KW-0812">Transmembrane</keyword>
<evidence type="ECO:0000256" key="1">
    <source>
        <dbReference type="SAM" id="Phobius"/>
    </source>
</evidence>
<evidence type="ECO:0000313" key="3">
    <source>
        <dbReference type="Proteomes" id="UP000240681"/>
    </source>
</evidence>
<feature type="transmembrane region" description="Helical" evidence="1">
    <location>
        <begin position="80"/>
        <end position="101"/>
    </location>
</feature>
<comment type="caution">
    <text evidence="2">The sequence shown here is derived from an EMBL/GenBank/DDBJ whole genome shotgun (WGS) entry which is preliminary data.</text>
</comment>
<reference evidence="2 3" key="1">
    <citation type="submission" date="2017-04" db="EMBL/GenBank/DDBJ databases">
        <title>Novel microbial lineages endemic to geothermal iron-oxide mats fill important gaps in the evolutionary history of Archaea.</title>
        <authorList>
            <person name="Jay Z.J."/>
            <person name="Beam J.P."/>
            <person name="Dlakic M."/>
            <person name="Rusch D.B."/>
            <person name="Kozubal M.A."/>
            <person name="Inskeep W.P."/>
        </authorList>
    </citation>
    <scope>NUCLEOTIDE SEQUENCE [LARGE SCALE GENOMIC DNA]</scope>
    <source>
        <strain evidence="2">ECH_B_SAG-C16</strain>
    </source>
</reference>
<protein>
    <submittedName>
        <fullName evidence="2">Uncharacterized protein</fullName>
    </submittedName>
</protein>
<dbReference type="Proteomes" id="UP000240681">
    <property type="component" value="Unassembled WGS sequence"/>
</dbReference>
<dbReference type="EMBL" id="NEXK01000094">
    <property type="protein sequence ID" value="PSN93877.1"/>
    <property type="molecule type" value="Genomic_DNA"/>
</dbReference>
<gene>
    <name evidence="2" type="ORF">B9Q09_05080</name>
</gene>
<sequence length="107" mass="11965">MGEYHQCAQGLLEPVNQHVHAHDDYGVDTILIFFVNESEPKVRIKRGGLLYGAIALMLVVLWALFFVLDFHPYTSYVLGSLLYIVVFNTAILVTLCALRVGRSALAK</sequence>
<feature type="transmembrane region" description="Helical" evidence="1">
    <location>
        <begin position="48"/>
        <end position="68"/>
    </location>
</feature>
<evidence type="ECO:0000313" key="2">
    <source>
        <dbReference type="EMBL" id="PSN93877.1"/>
    </source>
</evidence>
<keyword evidence="1" id="KW-0472">Membrane</keyword>
<accession>A0A2R6B5E2</accession>
<organism evidence="2 3">
    <name type="scientific">Candidatus Marsarchaeota G2 archaeon ECH_B_SAG-C16</name>
    <dbReference type="NCBI Taxonomy" id="1978163"/>
    <lineage>
        <taxon>Archaea</taxon>
        <taxon>Candidatus Marsarchaeota</taxon>
        <taxon>Candidatus Marsarchaeota group 2</taxon>
    </lineage>
</organism>
<dbReference type="AlphaFoldDB" id="A0A2R6B5E2"/>
<keyword evidence="1" id="KW-1133">Transmembrane helix</keyword>
<name>A0A2R6B5E2_9ARCH</name>